<gene>
    <name evidence="1" type="ORF">H6H04_00470</name>
</gene>
<evidence type="ECO:0000313" key="2">
    <source>
        <dbReference type="Proteomes" id="UP000607435"/>
    </source>
</evidence>
<evidence type="ECO:0000313" key="1">
    <source>
        <dbReference type="EMBL" id="MBC3844839.1"/>
    </source>
</evidence>
<proteinExistence type="predicted"/>
<dbReference type="PROSITE" id="PS51257">
    <property type="entry name" value="PROKAR_LIPOPROTEIN"/>
    <property type="match status" value="1"/>
</dbReference>
<dbReference type="Proteomes" id="UP000607435">
    <property type="component" value="Unassembled WGS sequence"/>
</dbReference>
<protein>
    <recommendedName>
        <fullName evidence="3">Lipoprotein</fullName>
    </recommendedName>
</protein>
<name>A0ABR6XWG8_9FLAO</name>
<keyword evidence="2" id="KW-1185">Reference proteome</keyword>
<organism evidence="1 2">
    <name type="scientific">Winogradskyella echinorum</name>
    <dbReference type="NCBI Taxonomy" id="538189"/>
    <lineage>
        <taxon>Bacteria</taxon>
        <taxon>Pseudomonadati</taxon>
        <taxon>Bacteroidota</taxon>
        <taxon>Flavobacteriia</taxon>
        <taxon>Flavobacteriales</taxon>
        <taxon>Flavobacteriaceae</taxon>
        <taxon>Winogradskyella</taxon>
    </lineage>
</organism>
<reference evidence="1 2" key="1">
    <citation type="submission" date="2020-08" db="EMBL/GenBank/DDBJ databases">
        <title>Winogradskyella ouciana sp. nov., isolated from the hadal seawater of the Mariana Trench.</title>
        <authorList>
            <person name="He X."/>
        </authorList>
    </citation>
    <scope>NUCLEOTIDE SEQUENCE [LARGE SCALE GENOMIC DNA]</scope>
    <source>
        <strain evidence="1 2">KCTC 22026</strain>
    </source>
</reference>
<comment type="caution">
    <text evidence="1">The sequence shown here is derived from an EMBL/GenBank/DDBJ whole genome shotgun (WGS) entry which is preliminary data.</text>
</comment>
<evidence type="ECO:0008006" key="3">
    <source>
        <dbReference type="Google" id="ProtNLM"/>
    </source>
</evidence>
<sequence length="122" mass="13712">MKKSSSLLLTVIFLITISCSLNKGKFTITNDSDFDIDSLSIIPDSKKKLIALKKGDIVNHSILMDEVKSDGRYYLSFKKSGTNQIVSQGFGYYTNGYQIEDVINIRILNDTILINGKFNNSY</sequence>
<dbReference type="EMBL" id="JACOME010000001">
    <property type="protein sequence ID" value="MBC3844839.1"/>
    <property type="molecule type" value="Genomic_DNA"/>
</dbReference>
<dbReference type="RefSeq" id="WP_186843982.1">
    <property type="nucleotide sequence ID" value="NZ_JACOME010000001.1"/>
</dbReference>
<accession>A0ABR6XWG8</accession>